<evidence type="ECO:0000313" key="2">
    <source>
        <dbReference type="Proteomes" id="UP001057375"/>
    </source>
</evidence>
<dbReference type="EMBL" id="BQXS01011977">
    <property type="protein sequence ID" value="GKT18726.1"/>
    <property type="molecule type" value="Genomic_DNA"/>
</dbReference>
<reference evidence="1" key="1">
    <citation type="submission" date="2022-03" db="EMBL/GenBank/DDBJ databases">
        <title>Draft genome sequence of Aduncisulcus paluster, a free-living microaerophilic Fornicata.</title>
        <authorList>
            <person name="Yuyama I."/>
            <person name="Kume K."/>
            <person name="Tamura T."/>
            <person name="Inagaki Y."/>
            <person name="Hashimoto T."/>
        </authorList>
    </citation>
    <scope>NUCLEOTIDE SEQUENCE</scope>
    <source>
        <strain evidence="1">NY0171</strain>
    </source>
</reference>
<proteinExistence type="predicted"/>
<dbReference type="Proteomes" id="UP001057375">
    <property type="component" value="Unassembled WGS sequence"/>
</dbReference>
<sequence length="131" mass="14968">MSLPTEKHFKSPLGDSFLFIQGKKDVVVCPKASREAFELLDSLQEDKHESKTSQPISISSVVSTRDSRIQTLKKRDFVSFPEASHSLLFEKEWLCISATIATYVRKIRKEKDTYSSTKIVSHKAYQSEPKE</sequence>
<gene>
    <name evidence="1" type="ORF">ADUPG1_011366</name>
</gene>
<comment type="caution">
    <text evidence="1">The sequence shown here is derived from an EMBL/GenBank/DDBJ whole genome shotgun (WGS) entry which is preliminary data.</text>
</comment>
<name>A0ABQ5JXB4_9EUKA</name>
<accession>A0ABQ5JXB4</accession>
<protein>
    <submittedName>
        <fullName evidence="1">Uncharacterized protein</fullName>
    </submittedName>
</protein>
<evidence type="ECO:0000313" key="1">
    <source>
        <dbReference type="EMBL" id="GKT18726.1"/>
    </source>
</evidence>
<organism evidence="1 2">
    <name type="scientific">Aduncisulcus paluster</name>
    <dbReference type="NCBI Taxonomy" id="2918883"/>
    <lineage>
        <taxon>Eukaryota</taxon>
        <taxon>Metamonada</taxon>
        <taxon>Carpediemonas-like organisms</taxon>
        <taxon>Aduncisulcus</taxon>
    </lineage>
</organism>
<keyword evidence="2" id="KW-1185">Reference proteome</keyword>